<dbReference type="EC" id="1.16.3.4" evidence="5"/>
<comment type="similarity">
    <text evidence="1">Belongs to the multicopper oxidase family.</text>
</comment>
<dbReference type="GO" id="GO:0005507">
    <property type="term" value="F:copper ion binding"/>
    <property type="evidence" value="ECO:0007669"/>
    <property type="project" value="InterPro"/>
</dbReference>
<feature type="domain" description="Plastocyanin-like" evidence="11">
    <location>
        <begin position="411"/>
        <end position="520"/>
    </location>
</feature>
<keyword evidence="14" id="KW-1185">Reference proteome</keyword>
<evidence type="ECO:0000259" key="11">
    <source>
        <dbReference type="Pfam" id="PF07731"/>
    </source>
</evidence>
<dbReference type="PANTHER" id="PTHR48267">
    <property type="entry name" value="CUPREDOXIN SUPERFAMILY PROTEIN"/>
    <property type="match status" value="1"/>
</dbReference>
<dbReference type="InterPro" id="IPR008972">
    <property type="entry name" value="Cupredoxin"/>
</dbReference>
<dbReference type="GO" id="GO:0016491">
    <property type="term" value="F:oxidoreductase activity"/>
    <property type="evidence" value="ECO:0007669"/>
    <property type="project" value="UniProtKB-KW"/>
</dbReference>
<evidence type="ECO:0000256" key="7">
    <source>
        <dbReference type="ARBA" id="ARBA00042896"/>
    </source>
</evidence>
<comment type="caution">
    <text evidence="13">The sequence shown here is derived from an EMBL/GenBank/DDBJ whole genome shotgun (WGS) entry which is preliminary data.</text>
</comment>
<keyword evidence="4" id="KW-0560">Oxidoreductase</keyword>
<dbReference type="InterPro" id="IPR011706">
    <property type="entry name" value="Cu-oxidase_C"/>
</dbReference>
<evidence type="ECO:0000256" key="9">
    <source>
        <dbReference type="ARBA" id="ARBA00048092"/>
    </source>
</evidence>
<evidence type="ECO:0000256" key="6">
    <source>
        <dbReference type="ARBA" id="ARBA00041027"/>
    </source>
</evidence>
<evidence type="ECO:0000256" key="10">
    <source>
        <dbReference type="SAM" id="SignalP"/>
    </source>
</evidence>
<keyword evidence="3" id="KW-0479">Metal-binding</keyword>
<feature type="domain" description="Plastocyanin-like" evidence="12">
    <location>
        <begin position="162"/>
        <end position="205"/>
    </location>
</feature>
<sequence length="520" mass="56845">MRINRRRLLQLTGLSALGIPLAAVSAGCSSDVTGSVLKSKADVPDPFRVALTLPPVLKPVRRTDSADYYEITARAASVGILPNLRTPIWGYNGSFPGPTIVSRSGRRTVIRHTNRLPVPLVVHLHGGRTPPADDGYPLDLVIPEGGSAGGGPHAGHGDTSTGSREYDYPLEQRASTLWYHDHRMDFTGPQVWRGLAGFHLVHDDEEESLPLPSGDRDVPLMICDRSFDRDGSLMYPSVDDSLMGDHGVDNDYHEGVLGDVILVNGRPWPVMEVAAARYRLRLLNASNARRYELALDPAPDGPSFVQIGSDGGLLGAPRSLDTLPIAQSERYDVVVDFGKFKPGTTVDLVNRIDDGKLGKVMRFAVTETVRDESRIPDRLSDMSEFDALDPADAVATRKIAFGRGGKQNGHETWVINGKLFSPDFSVAEPKLGTSEIWEFNTDAHHPVHVHLVHFKILGRSGTGGPALLPTDGGWKDTVDLRGGENVRVLARFGPYKGKYVMHCHNLEHEDMAMMANFVVR</sequence>
<dbReference type="InterPro" id="IPR045087">
    <property type="entry name" value="Cu-oxidase_fam"/>
</dbReference>
<evidence type="ECO:0000256" key="8">
    <source>
        <dbReference type="ARBA" id="ARBA00043090"/>
    </source>
</evidence>
<dbReference type="InterPro" id="IPR011707">
    <property type="entry name" value="Cu-oxidase-like_N"/>
</dbReference>
<dbReference type="InterPro" id="IPR006311">
    <property type="entry name" value="TAT_signal"/>
</dbReference>
<comment type="subunit">
    <text evidence="2">Monomer.</text>
</comment>
<dbReference type="EMBL" id="LRQV01000002">
    <property type="protein sequence ID" value="KXK63837.1"/>
    <property type="molecule type" value="Genomic_DNA"/>
</dbReference>
<evidence type="ECO:0000256" key="5">
    <source>
        <dbReference type="ARBA" id="ARBA00038978"/>
    </source>
</evidence>
<evidence type="ECO:0000256" key="2">
    <source>
        <dbReference type="ARBA" id="ARBA00011245"/>
    </source>
</evidence>
<proteinExistence type="inferred from homology"/>
<gene>
    <name evidence="13" type="ORF">AWW66_01275</name>
</gene>
<dbReference type="Pfam" id="PF07731">
    <property type="entry name" value="Cu-oxidase_2"/>
    <property type="match status" value="1"/>
</dbReference>
<evidence type="ECO:0000313" key="14">
    <source>
        <dbReference type="Proteomes" id="UP000070620"/>
    </source>
</evidence>
<name>A0A136PZN1_9ACTN</name>
<evidence type="ECO:0000256" key="4">
    <source>
        <dbReference type="ARBA" id="ARBA00023002"/>
    </source>
</evidence>
<evidence type="ECO:0000313" key="13">
    <source>
        <dbReference type="EMBL" id="KXK63837.1"/>
    </source>
</evidence>
<organism evidence="13 14">
    <name type="scientific">Micromonospora rosaria</name>
    <dbReference type="NCBI Taxonomy" id="47874"/>
    <lineage>
        <taxon>Bacteria</taxon>
        <taxon>Bacillati</taxon>
        <taxon>Actinomycetota</taxon>
        <taxon>Actinomycetes</taxon>
        <taxon>Micromonosporales</taxon>
        <taxon>Micromonosporaceae</taxon>
        <taxon>Micromonospora</taxon>
    </lineage>
</organism>
<evidence type="ECO:0000256" key="1">
    <source>
        <dbReference type="ARBA" id="ARBA00010609"/>
    </source>
</evidence>
<evidence type="ECO:0000259" key="12">
    <source>
        <dbReference type="Pfam" id="PF07732"/>
    </source>
</evidence>
<protein>
    <recommendedName>
        <fullName evidence="6">Multicopper oxidase CueO</fullName>
        <ecNumber evidence="5">1.16.3.4</ecNumber>
    </recommendedName>
    <alternativeName>
        <fullName evidence="7">Copper efflux oxidase</fullName>
    </alternativeName>
    <alternativeName>
        <fullName evidence="8">Cuprous oxidase</fullName>
    </alternativeName>
</protein>
<feature type="chain" id="PRO_5038893786" description="Multicopper oxidase CueO" evidence="10">
    <location>
        <begin position="26"/>
        <end position="520"/>
    </location>
</feature>
<dbReference type="PANTHER" id="PTHR48267:SF1">
    <property type="entry name" value="BILIRUBIN OXIDASE"/>
    <property type="match status" value="1"/>
</dbReference>
<dbReference type="InterPro" id="IPR002355">
    <property type="entry name" value="Cu_oxidase_Cu_BS"/>
</dbReference>
<dbReference type="PROSITE" id="PS00080">
    <property type="entry name" value="MULTICOPPER_OXIDASE2"/>
    <property type="match status" value="1"/>
</dbReference>
<dbReference type="Gene3D" id="2.60.40.420">
    <property type="entry name" value="Cupredoxins - blue copper proteins"/>
    <property type="match status" value="3"/>
</dbReference>
<dbReference type="OrthoDB" id="345021at2"/>
<feature type="domain" description="Plastocyanin-like" evidence="12">
    <location>
        <begin position="81"/>
        <end position="137"/>
    </location>
</feature>
<dbReference type="Proteomes" id="UP000070620">
    <property type="component" value="Unassembled WGS sequence"/>
</dbReference>
<dbReference type="PROSITE" id="PS51257">
    <property type="entry name" value="PROKAR_LIPOPROTEIN"/>
    <property type="match status" value="1"/>
</dbReference>
<dbReference type="SUPFAM" id="SSF49503">
    <property type="entry name" value="Cupredoxins"/>
    <property type="match status" value="3"/>
</dbReference>
<dbReference type="AlphaFoldDB" id="A0A136PZN1"/>
<keyword evidence="10" id="KW-0732">Signal</keyword>
<dbReference type="Pfam" id="PF07732">
    <property type="entry name" value="Cu-oxidase_3"/>
    <property type="match status" value="2"/>
</dbReference>
<accession>A0A136PZN1</accession>
<feature type="signal peptide" evidence="10">
    <location>
        <begin position="1"/>
        <end position="25"/>
    </location>
</feature>
<dbReference type="PROSITE" id="PS51318">
    <property type="entry name" value="TAT"/>
    <property type="match status" value="1"/>
</dbReference>
<dbReference type="RefSeq" id="WP_067359423.1">
    <property type="nucleotide sequence ID" value="NZ_JBIUBN010000003.1"/>
</dbReference>
<reference evidence="13 14" key="1">
    <citation type="submission" date="2016-01" db="EMBL/GenBank/DDBJ databases">
        <title>Whole genome sequence and analysis of Micromonospora rosaria DSM 803, which can produce antibacterial substance rosamicin.</title>
        <authorList>
            <person name="Yang H."/>
            <person name="He X."/>
            <person name="Zhu D."/>
        </authorList>
    </citation>
    <scope>NUCLEOTIDE SEQUENCE [LARGE SCALE GENOMIC DNA]</scope>
    <source>
        <strain evidence="13 14">DSM 803</strain>
    </source>
</reference>
<comment type="catalytic activity">
    <reaction evidence="9">
        <text>4 Cu(+) + O2 + 4 H(+) = 4 Cu(2+) + 2 H2O</text>
        <dbReference type="Rhea" id="RHEA:30083"/>
        <dbReference type="ChEBI" id="CHEBI:15377"/>
        <dbReference type="ChEBI" id="CHEBI:15378"/>
        <dbReference type="ChEBI" id="CHEBI:15379"/>
        <dbReference type="ChEBI" id="CHEBI:29036"/>
        <dbReference type="ChEBI" id="CHEBI:49552"/>
        <dbReference type="EC" id="1.16.3.4"/>
    </reaction>
    <physiologicalReaction direction="left-to-right" evidence="9">
        <dbReference type="Rhea" id="RHEA:30084"/>
    </physiologicalReaction>
</comment>
<evidence type="ECO:0000256" key="3">
    <source>
        <dbReference type="ARBA" id="ARBA00022723"/>
    </source>
</evidence>